<dbReference type="EMBL" id="RBII01000001">
    <property type="protein sequence ID" value="RKQ71461.1"/>
    <property type="molecule type" value="Genomic_DNA"/>
</dbReference>
<dbReference type="SUPFAM" id="SSF53686">
    <property type="entry name" value="Tryptophan synthase beta subunit-like PLP-dependent enzymes"/>
    <property type="match status" value="1"/>
</dbReference>
<dbReference type="PANTHER" id="PTHR43050">
    <property type="entry name" value="SERINE / THREONINE RACEMASE FAMILY MEMBER"/>
    <property type="match status" value="1"/>
</dbReference>
<dbReference type="AlphaFoldDB" id="A0A420WK86"/>
<dbReference type="InterPro" id="IPR036052">
    <property type="entry name" value="TrpB-like_PALP_sf"/>
</dbReference>
<comment type="similarity">
    <text evidence="2">Belongs to the serine/threonine dehydratase family.</text>
</comment>
<dbReference type="FunFam" id="3.40.50.1100:FF:000005">
    <property type="entry name" value="Threonine dehydratase catabolic"/>
    <property type="match status" value="1"/>
</dbReference>
<organism evidence="6 7">
    <name type="scientific">Litorimonas taeanensis</name>
    <dbReference type="NCBI Taxonomy" id="568099"/>
    <lineage>
        <taxon>Bacteria</taxon>
        <taxon>Pseudomonadati</taxon>
        <taxon>Pseudomonadota</taxon>
        <taxon>Alphaproteobacteria</taxon>
        <taxon>Maricaulales</taxon>
        <taxon>Robiginitomaculaceae</taxon>
    </lineage>
</organism>
<reference evidence="6 7" key="1">
    <citation type="submission" date="2018-10" db="EMBL/GenBank/DDBJ databases">
        <title>Genomic Encyclopedia of Type Strains, Phase IV (KMG-IV): sequencing the most valuable type-strain genomes for metagenomic binning, comparative biology and taxonomic classification.</title>
        <authorList>
            <person name="Goeker M."/>
        </authorList>
    </citation>
    <scope>NUCLEOTIDE SEQUENCE [LARGE SCALE GENOMIC DNA]</scope>
    <source>
        <strain evidence="6 7">DSM 22008</strain>
    </source>
</reference>
<dbReference type="GO" id="GO:0030170">
    <property type="term" value="F:pyridoxal phosphate binding"/>
    <property type="evidence" value="ECO:0007669"/>
    <property type="project" value="TreeGrafter"/>
</dbReference>
<dbReference type="GO" id="GO:0003941">
    <property type="term" value="F:L-serine ammonia-lyase activity"/>
    <property type="evidence" value="ECO:0007669"/>
    <property type="project" value="TreeGrafter"/>
</dbReference>
<evidence type="ECO:0000256" key="1">
    <source>
        <dbReference type="ARBA" id="ARBA00001933"/>
    </source>
</evidence>
<keyword evidence="4 6" id="KW-0456">Lyase</keyword>
<keyword evidence="3" id="KW-0663">Pyridoxal phosphate</keyword>
<keyword evidence="7" id="KW-1185">Reference proteome</keyword>
<evidence type="ECO:0000313" key="7">
    <source>
        <dbReference type="Proteomes" id="UP000282211"/>
    </source>
</evidence>
<dbReference type="CDD" id="cd01562">
    <property type="entry name" value="Thr-dehyd"/>
    <property type="match status" value="1"/>
</dbReference>
<dbReference type="Proteomes" id="UP000282211">
    <property type="component" value="Unassembled WGS sequence"/>
</dbReference>
<evidence type="ECO:0000313" key="6">
    <source>
        <dbReference type="EMBL" id="RKQ71461.1"/>
    </source>
</evidence>
<dbReference type="Gene3D" id="3.40.50.1100">
    <property type="match status" value="2"/>
</dbReference>
<protein>
    <submittedName>
        <fullName evidence="6">L-threonine ammonia-lyase</fullName>
    </submittedName>
</protein>
<comment type="cofactor">
    <cofactor evidence="1">
        <name>pyridoxal 5'-phosphate</name>
        <dbReference type="ChEBI" id="CHEBI:597326"/>
    </cofactor>
</comment>
<proteinExistence type="inferred from homology"/>
<dbReference type="InParanoid" id="A0A420WK86"/>
<evidence type="ECO:0000259" key="5">
    <source>
        <dbReference type="Pfam" id="PF00291"/>
    </source>
</evidence>
<evidence type="ECO:0000256" key="4">
    <source>
        <dbReference type="ARBA" id="ARBA00023239"/>
    </source>
</evidence>
<accession>A0A420WK86</accession>
<dbReference type="GO" id="GO:0030378">
    <property type="term" value="F:serine racemase activity"/>
    <property type="evidence" value="ECO:0007669"/>
    <property type="project" value="TreeGrafter"/>
</dbReference>
<dbReference type="RefSeq" id="WP_121099233.1">
    <property type="nucleotide sequence ID" value="NZ_RBII01000001.1"/>
</dbReference>
<dbReference type="GO" id="GO:0070179">
    <property type="term" value="P:D-serine biosynthetic process"/>
    <property type="evidence" value="ECO:0007669"/>
    <property type="project" value="TreeGrafter"/>
</dbReference>
<feature type="domain" description="Tryptophan synthase beta chain-like PALP" evidence="5">
    <location>
        <begin position="22"/>
        <end position="307"/>
    </location>
</feature>
<dbReference type="InterPro" id="IPR001926">
    <property type="entry name" value="TrpB-like_PALP"/>
</dbReference>
<dbReference type="GO" id="GO:0000287">
    <property type="term" value="F:magnesium ion binding"/>
    <property type="evidence" value="ECO:0007669"/>
    <property type="project" value="TreeGrafter"/>
</dbReference>
<sequence>MHAAPNFLSVMEAAQSLEGYAIKTPLIRAEMLDSLCGCKLYIKAETMQKGGAFKYRGARNRLSQLSPAESKKGVVAFSSGNHAIGVAVSANELGLSALIVMPEDAPKVKVEKVLSYGAEIEFYDRDTQSREAIAADISARTGRTLVPSFDDVHIISGQGTVGVEIAAQCPDVKAVVTGLGGGGLCAGTSLALNQLRPDCRIYGAEPETYNDHQQSLRHGYRVALKAKPPSLCDALLTPQPGELTWPINSKSLSGVFTASDENCLKVMAIVKRELGLIVEPGGAVAIASIMRHKPFEENEFVVAIASGGNVDADILQQALNLY</sequence>
<dbReference type="OrthoDB" id="9811476at2"/>
<evidence type="ECO:0000256" key="2">
    <source>
        <dbReference type="ARBA" id="ARBA00010869"/>
    </source>
</evidence>
<dbReference type="PANTHER" id="PTHR43050:SF1">
    <property type="entry name" value="SERINE RACEMASE"/>
    <property type="match status" value="1"/>
</dbReference>
<dbReference type="GO" id="GO:0005524">
    <property type="term" value="F:ATP binding"/>
    <property type="evidence" value="ECO:0007669"/>
    <property type="project" value="TreeGrafter"/>
</dbReference>
<gene>
    <name evidence="6" type="ORF">DES40_0782</name>
</gene>
<name>A0A420WK86_9PROT</name>
<dbReference type="GO" id="GO:0018114">
    <property type="term" value="F:threonine racemase activity"/>
    <property type="evidence" value="ECO:0007669"/>
    <property type="project" value="TreeGrafter"/>
</dbReference>
<comment type="caution">
    <text evidence="6">The sequence shown here is derived from an EMBL/GenBank/DDBJ whole genome shotgun (WGS) entry which is preliminary data.</text>
</comment>
<evidence type="ECO:0000256" key="3">
    <source>
        <dbReference type="ARBA" id="ARBA00022898"/>
    </source>
</evidence>
<dbReference type="Pfam" id="PF00291">
    <property type="entry name" value="PALP"/>
    <property type="match status" value="1"/>
</dbReference>